<keyword evidence="3 8" id="KW-0732">Signal</keyword>
<dbReference type="GeneID" id="7836850"/>
<evidence type="ECO:0000256" key="7">
    <source>
        <dbReference type="SAM" id="Phobius"/>
    </source>
</evidence>
<comment type="similarity">
    <text evidence="2">Belongs to the histidine acid phosphatase family.</text>
</comment>
<evidence type="ECO:0000313" key="10">
    <source>
        <dbReference type="Proteomes" id="UP000009168"/>
    </source>
</evidence>
<keyword evidence="7" id="KW-0812">Transmembrane</keyword>
<sequence length="491" mass="57573">MMLSNKFYLLLQLALFLTTVYSKKQPQGKLLQIVEIFRHGARYRIDNSSYSDNNQINYGQLTAHGQRMHFLLGKTLYDKYSITLNIPKTYNHTFIYVKSTNYDRTIMSAASQLAGIFPLQYGLKISNVSDQFLMPPFQNVSKINETVFALEGGFQPIPIHVRDLKDEKQLLGYMDSCYKASMWENENHKSEEWVRIEKEYQDLLDALIEDEYFGLKNDANLYDISNLVDTLISEKWFGNVEKNKEISEHVDGFLLSQEQLVLPENFSKMWVQMNLLYTTVLHLSLYKTPQQKKTSVTPFFTELLNYFNNYINNQQYYKWIMLSAHDTTIAMISQGMNFTSWECLEQVKLQQNVSKNCIYTYPGFSSNIIFELYQDKNNEHFIKVLYNGTEQSICGSSKKYCYLKEFSQALKYSTVNDYDLECGNQMNDNQIFGTTQEKQQIMESENQALFTYLVTVLSILLIISIIFNYLQRRKILILRQNLQQRADYSTI</sequence>
<proteinExistence type="inferred from homology"/>
<evidence type="ECO:0000256" key="6">
    <source>
        <dbReference type="ARBA" id="ARBA00023180"/>
    </source>
</evidence>
<dbReference type="OrthoDB" id="294308at2759"/>
<dbReference type="InterPro" id="IPR050645">
    <property type="entry name" value="Histidine_acid_phosphatase"/>
</dbReference>
<dbReference type="PANTHER" id="PTHR11567:SF211">
    <property type="entry name" value="PROSTATIC ACID PHOSPHATASE"/>
    <property type="match status" value="1"/>
</dbReference>
<keyword evidence="10" id="KW-1185">Reference proteome</keyword>
<reference evidence="10" key="1">
    <citation type="journal article" date="2006" name="PLoS Biol.">
        <title>Macronuclear genome sequence of the ciliate Tetrahymena thermophila, a model eukaryote.</title>
        <authorList>
            <person name="Eisen J.A."/>
            <person name="Coyne R.S."/>
            <person name="Wu M."/>
            <person name="Wu D."/>
            <person name="Thiagarajan M."/>
            <person name="Wortman J.R."/>
            <person name="Badger J.H."/>
            <person name="Ren Q."/>
            <person name="Amedeo P."/>
            <person name="Jones K.M."/>
            <person name="Tallon L.J."/>
            <person name="Delcher A.L."/>
            <person name="Salzberg S.L."/>
            <person name="Silva J.C."/>
            <person name="Haas B.J."/>
            <person name="Majoros W.H."/>
            <person name="Farzad M."/>
            <person name="Carlton J.M."/>
            <person name="Smith R.K. Jr."/>
            <person name="Garg J."/>
            <person name="Pearlman R.E."/>
            <person name="Karrer K.M."/>
            <person name="Sun L."/>
            <person name="Manning G."/>
            <person name="Elde N.C."/>
            <person name="Turkewitz A.P."/>
            <person name="Asai D.J."/>
            <person name="Wilkes D.E."/>
            <person name="Wang Y."/>
            <person name="Cai H."/>
            <person name="Collins K."/>
            <person name="Stewart B.A."/>
            <person name="Lee S.R."/>
            <person name="Wilamowska K."/>
            <person name="Weinberg Z."/>
            <person name="Ruzzo W.L."/>
            <person name="Wloga D."/>
            <person name="Gaertig J."/>
            <person name="Frankel J."/>
            <person name="Tsao C.-C."/>
            <person name="Gorovsky M.A."/>
            <person name="Keeling P.J."/>
            <person name="Waller R.F."/>
            <person name="Patron N.J."/>
            <person name="Cherry J.M."/>
            <person name="Stover N.A."/>
            <person name="Krieger C.J."/>
            <person name="del Toro C."/>
            <person name="Ryder H.F."/>
            <person name="Williamson S.C."/>
            <person name="Barbeau R.A."/>
            <person name="Hamilton E.P."/>
            <person name="Orias E."/>
        </authorList>
    </citation>
    <scope>NUCLEOTIDE SEQUENCE [LARGE SCALE GENOMIC DNA]</scope>
    <source>
        <strain evidence="10">SB210</strain>
    </source>
</reference>
<keyword evidence="7" id="KW-1133">Transmembrane helix</keyword>
<evidence type="ECO:0000256" key="5">
    <source>
        <dbReference type="ARBA" id="ARBA00023157"/>
    </source>
</evidence>
<dbReference type="GO" id="GO:0003993">
    <property type="term" value="F:acid phosphatase activity"/>
    <property type="evidence" value="ECO:0007669"/>
    <property type="project" value="UniProtKB-EC"/>
</dbReference>
<evidence type="ECO:0000256" key="8">
    <source>
        <dbReference type="SAM" id="SignalP"/>
    </source>
</evidence>
<comment type="catalytic activity">
    <reaction evidence="1">
        <text>a phosphate monoester + H2O = an alcohol + phosphate</text>
        <dbReference type="Rhea" id="RHEA:15017"/>
        <dbReference type="ChEBI" id="CHEBI:15377"/>
        <dbReference type="ChEBI" id="CHEBI:30879"/>
        <dbReference type="ChEBI" id="CHEBI:43474"/>
        <dbReference type="ChEBI" id="CHEBI:67140"/>
        <dbReference type="EC" id="3.1.3.2"/>
    </reaction>
</comment>
<dbReference type="InterPro" id="IPR029033">
    <property type="entry name" value="His_PPase_superfam"/>
</dbReference>
<keyword evidence="4" id="KW-0378">Hydrolase</keyword>
<evidence type="ECO:0000313" key="9">
    <source>
        <dbReference type="EMBL" id="EAS02779.2"/>
    </source>
</evidence>
<keyword evidence="7" id="KW-0472">Membrane</keyword>
<evidence type="ECO:0000256" key="4">
    <source>
        <dbReference type="ARBA" id="ARBA00022801"/>
    </source>
</evidence>
<accession>I7M3A6</accession>
<evidence type="ECO:0000256" key="1">
    <source>
        <dbReference type="ARBA" id="ARBA00000032"/>
    </source>
</evidence>
<dbReference type="InParanoid" id="I7M3A6"/>
<dbReference type="SUPFAM" id="SSF53254">
    <property type="entry name" value="Phosphoglycerate mutase-like"/>
    <property type="match status" value="1"/>
</dbReference>
<name>I7M3A6_TETTS</name>
<feature type="chain" id="PRO_5003712337" evidence="8">
    <location>
        <begin position="23"/>
        <end position="491"/>
    </location>
</feature>
<dbReference type="KEGG" id="tet:TTHERM_00348690"/>
<dbReference type="InterPro" id="IPR000560">
    <property type="entry name" value="His_Pase_clade-2"/>
</dbReference>
<dbReference type="Proteomes" id="UP000009168">
    <property type="component" value="Unassembled WGS sequence"/>
</dbReference>
<gene>
    <name evidence="9" type="ORF">TTHERM_00348690</name>
</gene>
<evidence type="ECO:0000256" key="2">
    <source>
        <dbReference type="ARBA" id="ARBA00005375"/>
    </source>
</evidence>
<keyword evidence="5" id="KW-1015">Disulfide bond</keyword>
<dbReference type="AlphaFoldDB" id="I7M3A6"/>
<dbReference type="PANTHER" id="PTHR11567">
    <property type="entry name" value="ACID PHOSPHATASE-RELATED"/>
    <property type="match status" value="1"/>
</dbReference>
<dbReference type="Pfam" id="PF00328">
    <property type="entry name" value="His_Phos_2"/>
    <property type="match status" value="1"/>
</dbReference>
<keyword evidence="6" id="KW-0325">Glycoprotein</keyword>
<evidence type="ECO:0000256" key="3">
    <source>
        <dbReference type="ARBA" id="ARBA00022729"/>
    </source>
</evidence>
<dbReference type="eggNOG" id="KOG3720">
    <property type="taxonomic scope" value="Eukaryota"/>
</dbReference>
<feature type="signal peptide" evidence="8">
    <location>
        <begin position="1"/>
        <end position="22"/>
    </location>
</feature>
<dbReference type="RefSeq" id="XP_001023024.2">
    <property type="nucleotide sequence ID" value="XM_001023024.2"/>
</dbReference>
<feature type="transmembrane region" description="Helical" evidence="7">
    <location>
        <begin position="449"/>
        <end position="470"/>
    </location>
</feature>
<organism evidence="9 10">
    <name type="scientific">Tetrahymena thermophila (strain SB210)</name>
    <dbReference type="NCBI Taxonomy" id="312017"/>
    <lineage>
        <taxon>Eukaryota</taxon>
        <taxon>Sar</taxon>
        <taxon>Alveolata</taxon>
        <taxon>Ciliophora</taxon>
        <taxon>Intramacronucleata</taxon>
        <taxon>Oligohymenophorea</taxon>
        <taxon>Hymenostomatida</taxon>
        <taxon>Tetrahymenina</taxon>
        <taxon>Tetrahymenidae</taxon>
        <taxon>Tetrahymena</taxon>
    </lineage>
</organism>
<dbReference type="EMBL" id="GG662523">
    <property type="protein sequence ID" value="EAS02779.2"/>
    <property type="molecule type" value="Genomic_DNA"/>
</dbReference>
<dbReference type="Gene3D" id="3.40.50.1240">
    <property type="entry name" value="Phosphoglycerate mutase-like"/>
    <property type="match status" value="1"/>
</dbReference>
<protein>
    <submittedName>
        <fullName evidence="9">Histidine phosphatase family (Branch 2) protein</fullName>
    </submittedName>
</protein>
<dbReference type="CDD" id="cd07061">
    <property type="entry name" value="HP_HAP_like"/>
    <property type="match status" value="1"/>
</dbReference>